<accession>A0A0E9U028</accession>
<keyword evidence="1" id="KW-0472">Membrane</keyword>
<feature type="transmembrane region" description="Helical" evidence="1">
    <location>
        <begin position="12"/>
        <end position="31"/>
    </location>
</feature>
<evidence type="ECO:0000256" key="1">
    <source>
        <dbReference type="SAM" id="Phobius"/>
    </source>
</evidence>
<dbReference type="AlphaFoldDB" id="A0A0E9U028"/>
<proteinExistence type="predicted"/>
<reference evidence="2" key="1">
    <citation type="submission" date="2014-11" db="EMBL/GenBank/DDBJ databases">
        <authorList>
            <person name="Amaro Gonzalez C."/>
        </authorList>
    </citation>
    <scope>NUCLEOTIDE SEQUENCE</scope>
</reference>
<evidence type="ECO:0000313" key="2">
    <source>
        <dbReference type="EMBL" id="JAH58545.1"/>
    </source>
</evidence>
<sequence length="37" mass="4526">MSEFKTWVTAKMFLLRFLYLSVFVYVLVFCIDPKLYL</sequence>
<organism evidence="2">
    <name type="scientific">Anguilla anguilla</name>
    <name type="common">European freshwater eel</name>
    <name type="synonym">Muraena anguilla</name>
    <dbReference type="NCBI Taxonomy" id="7936"/>
    <lineage>
        <taxon>Eukaryota</taxon>
        <taxon>Metazoa</taxon>
        <taxon>Chordata</taxon>
        <taxon>Craniata</taxon>
        <taxon>Vertebrata</taxon>
        <taxon>Euteleostomi</taxon>
        <taxon>Actinopterygii</taxon>
        <taxon>Neopterygii</taxon>
        <taxon>Teleostei</taxon>
        <taxon>Anguilliformes</taxon>
        <taxon>Anguillidae</taxon>
        <taxon>Anguilla</taxon>
    </lineage>
</organism>
<dbReference type="EMBL" id="GBXM01050032">
    <property type="protein sequence ID" value="JAH58545.1"/>
    <property type="molecule type" value="Transcribed_RNA"/>
</dbReference>
<protein>
    <submittedName>
        <fullName evidence="2">Uncharacterized protein</fullName>
    </submittedName>
</protein>
<reference evidence="2" key="2">
    <citation type="journal article" date="2015" name="Fish Shellfish Immunol.">
        <title>Early steps in the European eel (Anguilla anguilla)-Vibrio vulnificus interaction in the gills: Role of the RtxA13 toxin.</title>
        <authorList>
            <person name="Callol A."/>
            <person name="Pajuelo D."/>
            <person name="Ebbesson L."/>
            <person name="Teles M."/>
            <person name="MacKenzie S."/>
            <person name="Amaro C."/>
        </authorList>
    </citation>
    <scope>NUCLEOTIDE SEQUENCE</scope>
</reference>
<keyword evidence="1" id="KW-0812">Transmembrane</keyword>
<name>A0A0E9U028_ANGAN</name>
<keyword evidence="1" id="KW-1133">Transmembrane helix</keyword>